<reference evidence="2 3" key="1">
    <citation type="journal article" date="2012" name="J. Bacteriol.">
        <title>Genome Sequence of Radiation-Resistant Modestobacter marinus Strain BC501, a Representative Actinobacterium That Thrives on Calcareous Stone Surfaces.</title>
        <authorList>
            <person name="Normand P."/>
            <person name="Gury J."/>
            <person name="Pujic P."/>
            <person name="Chouaia B."/>
            <person name="Crotti E."/>
            <person name="Brusetti L."/>
            <person name="Daffonchio D."/>
            <person name="Vacherie B."/>
            <person name="Barbe V."/>
            <person name="Medigue C."/>
            <person name="Calteau A."/>
            <person name="Ghodhbane-Gtari F."/>
            <person name="Essoussi I."/>
            <person name="Nouioui I."/>
            <person name="Abbassi-Ghozzi I."/>
            <person name="Gtari M."/>
        </authorList>
    </citation>
    <scope>NUCLEOTIDE SEQUENCE [LARGE SCALE GENOMIC DNA]</scope>
    <source>
        <strain evidence="3">BC 501</strain>
    </source>
</reference>
<feature type="compositionally biased region" description="Polar residues" evidence="1">
    <location>
        <begin position="1"/>
        <end position="10"/>
    </location>
</feature>
<evidence type="ECO:0000313" key="2">
    <source>
        <dbReference type="EMBL" id="CCH86591.1"/>
    </source>
</evidence>
<evidence type="ECO:0000313" key="3">
    <source>
        <dbReference type="Proteomes" id="UP000006461"/>
    </source>
</evidence>
<organism evidence="2 3">
    <name type="scientific">Modestobacter italicus (strain DSM 44449 / CECT 9708 / BC 501)</name>
    <dbReference type="NCBI Taxonomy" id="2732864"/>
    <lineage>
        <taxon>Bacteria</taxon>
        <taxon>Bacillati</taxon>
        <taxon>Actinomycetota</taxon>
        <taxon>Actinomycetes</taxon>
        <taxon>Geodermatophilales</taxon>
        <taxon>Geodermatophilaceae</taxon>
        <taxon>Modestobacter</taxon>
    </lineage>
</organism>
<accession>I4ET78</accession>
<feature type="compositionally biased region" description="Low complexity" evidence="1">
    <location>
        <begin position="18"/>
        <end position="47"/>
    </location>
</feature>
<dbReference type="KEGG" id="mmar:MODMU_1141"/>
<dbReference type="AlphaFoldDB" id="I4ET78"/>
<dbReference type="HOGENOM" id="CLU_2554528_0_0_11"/>
<proteinExistence type="predicted"/>
<dbReference type="Proteomes" id="UP000006461">
    <property type="component" value="Chromosome"/>
</dbReference>
<protein>
    <submittedName>
        <fullName evidence="2">Uncharacterized protein</fullName>
    </submittedName>
</protein>
<gene>
    <name evidence="2" type="ordered locus">MODMU_1141</name>
</gene>
<evidence type="ECO:0000256" key="1">
    <source>
        <dbReference type="SAM" id="MobiDB-lite"/>
    </source>
</evidence>
<sequence length="82" mass="9036">MLGSSQSSMQALCREATRTCAPRAASRSTTRRPVVPVPPVTNVSSRVMDPVQRSASRRAIVETPEDMRERLGSASWTPWPHC</sequence>
<feature type="region of interest" description="Disordered" evidence="1">
    <location>
        <begin position="1"/>
        <end position="82"/>
    </location>
</feature>
<keyword evidence="3" id="KW-1185">Reference proteome</keyword>
<dbReference type="EMBL" id="FO203431">
    <property type="protein sequence ID" value="CCH86591.1"/>
    <property type="molecule type" value="Genomic_DNA"/>
</dbReference>
<name>I4ET78_MODI5</name>